<dbReference type="GO" id="GO:0016491">
    <property type="term" value="F:oxidoreductase activity"/>
    <property type="evidence" value="ECO:0007669"/>
    <property type="project" value="UniProtKB-KW"/>
</dbReference>
<dbReference type="InterPro" id="IPR036291">
    <property type="entry name" value="NAD(P)-bd_dom_sf"/>
</dbReference>
<accession>A0A3E2HJD2</accession>
<dbReference type="Gene3D" id="3.40.50.720">
    <property type="entry name" value="NAD(P)-binding Rossmann-like Domain"/>
    <property type="match status" value="1"/>
</dbReference>
<dbReference type="PANTHER" id="PTHR24320">
    <property type="entry name" value="RETINOL DEHYDROGENASE"/>
    <property type="match status" value="1"/>
</dbReference>
<dbReference type="PRINTS" id="PR00081">
    <property type="entry name" value="GDHRDH"/>
</dbReference>
<feature type="non-terminal residue" evidence="4">
    <location>
        <position position="1"/>
    </location>
</feature>
<dbReference type="InterPro" id="IPR002347">
    <property type="entry name" value="SDR_fam"/>
</dbReference>
<protein>
    <submittedName>
        <fullName evidence="4">Uncharacterized protein</fullName>
    </submittedName>
</protein>
<gene>
    <name evidence="4" type="ORF">B7463_g3169</name>
</gene>
<reference evidence="4 5" key="1">
    <citation type="submission" date="2018-05" db="EMBL/GenBank/DDBJ databases">
        <title>Draft genome sequence of Scytalidium lignicola DSM 105466, a ubiquitous saprotrophic fungus.</title>
        <authorList>
            <person name="Buettner E."/>
            <person name="Gebauer A.M."/>
            <person name="Hofrichter M."/>
            <person name="Liers C."/>
            <person name="Kellner H."/>
        </authorList>
    </citation>
    <scope>NUCLEOTIDE SEQUENCE [LARGE SCALE GENOMIC DNA]</scope>
    <source>
        <strain evidence="4 5">DSM 105466</strain>
    </source>
</reference>
<dbReference type="AlphaFoldDB" id="A0A3E2HJD2"/>
<proteinExistence type="inferred from homology"/>
<evidence type="ECO:0000313" key="5">
    <source>
        <dbReference type="Proteomes" id="UP000258309"/>
    </source>
</evidence>
<dbReference type="EMBL" id="NCSJ02000040">
    <property type="protein sequence ID" value="RFU33161.1"/>
    <property type="molecule type" value="Genomic_DNA"/>
</dbReference>
<dbReference type="PANTHER" id="PTHR24320:SF272">
    <property type="entry name" value="NAD(P)-BINDING ROSSMANN-FOLD SUPERFAMILY PROTEIN"/>
    <property type="match status" value="1"/>
</dbReference>
<sequence>MPSRYAAAHVSPQGPGDARPTAEQIIQDEGVENKFTDKVFLITGCSSGIGIDTARTLAKTGAKLYLTVRDTTKAEKILSNILKPGQVELIQMDLNSLDSVRAAVKTILSKSNKLNVLVENAGILAEPGPEKFTKDGFESQFGINHLAHFLLFDLLKDVLLASSTPSFHSRVVIVASSEHRSSEILFGNYDFKTPGGQEYNNFIGYAQSKLANLYMANEIENLYGAKALHGLSLHPGGIGSGLHRNLDPNMVAGWKADPDLSKIFKTSSQGAATTVWAAVAKELEGKGRLYLENCQVAVSVKAGAGPGDTGYASYAFDKGKEHRLWVDSLKMVGL</sequence>
<feature type="non-terminal residue" evidence="4">
    <location>
        <position position="334"/>
    </location>
</feature>
<evidence type="ECO:0000256" key="3">
    <source>
        <dbReference type="SAM" id="MobiDB-lite"/>
    </source>
</evidence>
<evidence type="ECO:0000256" key="2">
    <source>
        <dbReference type="ARBA" id="ARBA00023002"/>
    </source>
</evidence>
<organism evidence="4 5">
    <name type="scientific">Scytalidium lignicola</name>
    <name type="common">Hyphomycete</name>
    <dbReference type="NCBI Taxonomy" id="5539"/>
    <lineage>
        <taxon>Eukaryota</taxon>
        <taxon>Fungi</taxon>
        <taxon>Dikarya</taxon>
        <taxon>Ascomycota</taxon>
        <taxon>Pezizomycotina</taxon>
        <taxon>Leotiomycetes</taxon>
        <taxon>Leotiomycetes incertae sedis</taxon>
        <taxon>Scytalidium</taxon>
    </lineage>
</organism>
<dbReference type="OMA" id="EKWTGIG"/>
<dbReference type="Pfam" id="PF00106">
    <property type="entry name" value="adh_short"/>
    <property type="match status" value="1"/>
</dbReference>
<keyword evidence="2" id="KW-0560">Oxidoreductase</keyword>
<comment type="caution">
    <text evidence="4">The sequence shown here is derived from an EMBL/GenBank/DDBJ whole genome shotgun (WGS) entry which is preliminary data.</text>
</comment>
<evidence type="ECO:0000313" key="4">
    <source>
        <dbReference type="EMBL" id="RFU33161.1"/>
    </source>
</evidence>
<dbReference type="OrthoDB" id="191139at2759"/>
<feature type="region of interest" description="Disordered" evidence="3">
    <location>
        <begin position="1"/>
        <end position="20"/>
    </location>
</feature>
<dbReference type="Proteomes" id="UP000258309">
    <property type="component" value="Unassembled WGS sequence"/>
</dbReference>
<comment type="similarity">
    <text evidence="1">Belongs to the short-chain dehydrogenases/reductases (SDR) family.</text>
</comment>
<keyword evidence="5" id="KW-1185">Reference proteome</keyword>
<dbReference type="SUPFAM" id="SSF51735">
    <property type="entry name" value="NAD(P)-binding Rossmann-fold domains"/>
    <property type="match status" value="1"/>
</dbReference>
<evidence type="ECO:0000256" key="1">
    <source>
        <dbReference type="ARBA" id="ARBA00006484"/>
    </source>
</evidence>
<dbReference type="STRING" id="5539.A0A3E2HJD2"/>
<name>A0A3E2HJD2_SCYLI</name>